<dbReference type="OrthoDB" id="3693456at2"/>
<dbReference type="AlphaFoldDB" id="A0A1I4X3G3"/>
<evidence type="ECO:0000313" key="2">
    <source>
        <dbReference type="EMBL" id="SFN20407.1"/>
    </source>
</evidence>
<evidence type="ECO:0000313" key="3">
    <source>
        <dbReference type="Proteomes" id="UP000199398"/>
    </source>
</evidence>
<organism evidence="2 3">
    <name type="scientific">Saccharopolyspora antimicrobica</name>
    <dbReference type="NCBI Taxonomy" id="455193"/>
    <lineage>
        <taxon>Bacteria</taxon>
        <taxon>Bacillati</taxon>
        <taxon>Actinomycetota</taxon>
        <taxon>Actinomycetes</taxon>
        <taxon>Pseudonocardiales</taxon>
        <taxon>Pseudonocardiaceae</taxon>
        <taxon>Saccharopolyspora</taxon>
    </lineage>
</organism>
<keyword evidence="4" id="KW-1185">Reference proteome</keyword>
<accession>A0A1I4X3G3</accession>
<dbReference type="RefSeq" id="WP_143121606.1">
    <property type="nucleotide sequence ID" value="NZ_FOUP01000003.1"/>
</dbReference>
<dbReference type="EMBL" id="RBXX01000002">
    <property type="protein sequence ID" value="RKT84295.1"/>
    <property type="molecule type" value="Genomic_DNA"/>
</dbReference>
<dbReference type="Proteomes" id="UP000270697">
    <property type="component" value="Unassembled WGS sequence"/>
</dbReference>
<protein>
    <submittedName>
        <fullName evidence="2">Uncharacterized protein</fullName>
    </submittedName>
</protein>
<evidence type="ECO:0000313" key="1">
    <source>
        <dbReference type="EMBL" id="RKT84295.1"/>
    </source>
</evidence>
<proteinExistence type="predicted"/>
<sequence length="72" mass="8029">MSSRAILRWPHGSEWGHLAEVPDGGGLPRFTGFVRMTDPRVQTLITLVEPQPADEGMWEVHFTATESELVPT</sequence>
<reference evidence="2 3" key="1">
    <citation type="submission" date="2016-10" db="EMBL/GenBank/DDBJ databases">
        <authorList>
            <person name="de Groot N.N."/>
        </authorList>
    </citation>
    <scope>NUCLEOTIDE SEQUENCE [LARGE SCALE GENOMIC DNA]</scope>
    <source>
        <strain evidence="2 3">CPCC 201259</strain>
    </source>
</reference>
<name>A0A1I4X3G3_9PSEU</name>
<dbReference type="Proteomes" id="UP000199398">
    <property type="component" value="Unassembled WGS sequence"/>
</dbReference>
<evidence type="ECO:0000313" key="4">
    <source>
        <dbReference type="Proteomes" id="UP000270697"/>
    </source>
</evidence>
<dbReference type="EMBL" id="FOUP01000003">
    <property type="protein sequence ID" value="SFN20407.1"/>
    <property type="molecule type" value="Genomic_DNA"/>
</dbReference>
<gene>
    <name evidence="1" type="ORF">ATL45_2605</name>
    <name evidence="2" type="ORF">SAMN05421805_103221</name>
</gene>
<reference evidence="1 4" key="2">
    <citation type="submission" date="2018-10" db="EMBL/GenBank/DDBJ databases">
        <title>Sequencing the genomes of 1000 actinobacteria strains.</title>
        <authorList>
            <person name="Klenk H.-P."/>
        </authorList>
    </citation>
    <scope>NUCLEOTIDE SEQUENCE [LARGE SCALE GENOMIC DNA]</scope>
    <source>
        <strain evidence="1 4">DSM 45119</strain>
    </source>
</reference>